<dbReference type="AlphaFoldDB" id="A0A8H3CN22"/>
<name>A0A8H3CN22_9AGAM</name>
<sequence length="545" mass="61696">MLEQLRSAGDTLRAAWDDYLRAYSAVQNFSIQRNPSHAKAPPEFYHQLDTELTFLSSCEAKMQEIKIAINRARSYSTALVPIHSLPSEILSRIFQFVLPQRCDLDKLSSDNTYYPRYPDELAHVCSLWRQVTISCCSLWCHIDLSLSGPRYVGLLDRAGTHVTRAGRLPIELHVAESVHDLEEETHADYHDLYEFVSSITDRMETLNLFIDTYFWEIHRSVFAKLLFGQHPELSKFTLRSQHSFDTFINPEDFNGDQPNAGYGDFALNITNDQIEDSFASLTVLHLQGVFPLWSSVAYHGLVDLRLLSTDIYWSAIKEAELVSILKSSPGLRILHFGLRIHPTPNTEQVSPVHLQDLRVVKVFPDFGGGGACPSSVLRLLTPGLRPLWLSFGGSHVSETISMADWENFLARSRMGRFHTCSIFPPISMLLRHSAHVDHVVFESYDLSLRKKVSPTWLQADGIAALPQLRSLHFTKSTLLEEDLRSLLAFCPSGIVLYSCQVGHMEGSTYVRLGEKELSDTFPTVRSSDRPPYLLGDPTANWDLLD</sequence>
<proteinExistence type="predicted"/>
<evidence type="ECO:0000313" key="2">
    <source>
        <dbReference type="Proteomes" id="UP000663831"/>
    </source>
</evidence>
<dbReference type="PROSITE" id="PS00290">
    <property type="entry name" value="IG_MHC"/>
    <property type="match status" value="1"/>
</dbReference>
<dbReference type="InterPro" id="IPR003006">
    <property type="entry name" value="Ig/MHC_CS"/>
</dbReference>
<comment type="caution">
    <text evidence="1">The sequence shown here is derived from an EMBL/GenBank/DDBJ whole genome shotgun (WGS) entry which is preliminary data.</text>
</comment>
<reference evidence="1" key="1">
    <citation type="submission" date="2021-01" db="EMBL/GenBank/DDBJ databases">
        <authorList>
            <person name="Kaushik A."/>
        </authorList>
    </citation>
    <scope>NUCLEOTIDE SEQUENCE</scope>
    <source>
        <strain evidence="1">AG3-1AP</strain>
    </source>
</reference>
<organism evidence="1 2">
    <name type="scientific">Rhizoctonia solani</name>
    <dbReference type="NCBI Taxonomy" id="456999"/>
    <lineage>
        <taxon>Eukaryota</taxon>
        <taxon>Fungi</taxon>
        <taxon>Dikarya</taxon>
        <taxon>Basidiomycota</taxon>
        <taxon>Agaricomycotina</taxon>
        <taxon>Agaricomycetes</taxon>
        <taxon>Cantharellales</taxon>
        <taxon>Ceratobasidiaceae</taxon>
        <taxon>Rhizoctonia</taxon>
    </lineage>
</organism>
<dbReference type="EMBL" id="CAJMWV010004041">
    <property type="protein sequence ID" value="CAE6492450.1"/>
    <property type="molecule type" value="Genomic_DNA"/>
</dbReference>
<protein>
    <recommendedName>
        <fullName evidence="3">F-box-like domain protein</fullName>
    </recommendedName>
</protein>
<evidence type="ECO:0000313" key="1">
    <source>
        <dbReference type="EMBL" id="CAE6492450.1"/>
    </source>
</evidence>
<gene>
    <name evidence="1" type="ORF">RDB_LOCUS110443</name>
</gene>
<dbReference type="Proteomes" id="UP000663831">
    <property type="component" value="Unassembled WGS sequence"/>
</dbReference>
<accession>A0A8H3CN22</accession>
<evidence type="ECO:0008006" key="3">
    <source>
        <dbReference type="Google" id="ProtNLM"/>
    </source>
</evidence>